<dbReference type="GO" id="GO:0005261">
    <property type="term" value="F:monoatomic cation channel activity"/>
    <property type="evidence" value="ECO:0007669"/>
    <property type="project" value="TreeGrafter"/>
</dbReference>
<feature type="compositionally biased region" description="Gly residues" evidence="2">
    <location>
        <begin position="99"/>
        <end position="111"/>
    </location>
</feature>
<evidence type="ECO:0000313" key="4">
    <source>
        <dbReference type="Proteomes" id="UP000005237"/>
    </source>
</evidence>
<evidence type="ECO:0000313" key="3">
    <source>
        <dbReference type="EnsemblMetazoa" id="CJA33344.1"/>
    </source>
</evidence>
<dbReference type="AlphaFoldDB" id="A0A8R1EGW1"/>
<sequence length="169" mass="18915">MEKVHTFEEESVEDMKRETEKKNLSSNDERIHRTAERTDAILHRVSHLTELEVTLKDEIRELEHKVKTMDSRHKETLAVMMEMNNKLSKLLFSNPTNFGGSGSDGGGGNGGNAEPLLLDKKNSLPAITITVDGPTPIGSRRTSGQYLKRDSITTKAKKKEEQPTVKAFP</sequence>
<protein>
    <submittedName>
        <fullName evidence="3">Uncharacterized protein</fullName>
    </submittedName>
</protein>
<evidence type="ECO:0000256" key="1">
    <source>
        <dbReference type="SAM" id="Coils"/>
    </source>
</evidence>
<feature type="coiled-coil region" evidence="1">
    <location>
        <begin position="45"/>
        <end position="72"/>
    </location>
</feature>
<evidence type="ECO:0000256" key="2">
    <source>
        <dbReference type="SAM" id="MobiDB-lite"/>
    </source>
</evidence>
<name>A0A8R1EGW1_CAEJA</name>
<dbReference type="InterPro" id="IPR050927">
    <property type="entry name" value="TRPM"/>
</dbReference>
<dbReference type="PANTHER" id="PTHR13800:SF10">
    <property type="entry name" value="GTL-1"/>
    <property type="match status" value="1"/>
</dbReference>
<reference evidence="3" key="2">
    <citation type="submission" date="2022-06" db="UniProtKB">
        <authorList>
            <consortium name="EnsemblMetazoa"/>
        </authorList>
    </citation>
    <scope>IDENTIFICATION</scope>
    <source>
        <strain evidence="3">DF5081</strain>
    </source>
</reference>
<dbReference type="GO" id="GO:0030001">
    <property type="term" value="P:metal ion transport"/>
    <property type="evidence" value="ECO:0007669"/>
    <property type="project" value="TreeGrafter"/>
</dbReference>
<feature type="region of interest" description="Disordered" evidence="2">
    <location>
        <begin position="130"/>
        <end position="169"/>
    </location>
</feature>
<dbReference type="GO" id="GO:0005886">
    <property type="term" value="C:plasma membrane"/>
    <property type="evidence" value="ECO:0007669"/>
    <property type="project" value="TreeGrafter"/>
</dbReference>
<dbReference type="EnsemblMetazoa" id="CJA33344.1">
    <property type="protein sequence ID" value="CJA33344.1"/>
    <property type="gene ID" value="WBGene00209191"/>
</dbReference>
<organism evidence="3 4">
    <name type="scientific">Caenorhabditis japonica</name>
    <dbReference type="NCBI Taxonomy" id="281687"/>
    <lineage>
        <taxon>Eukaryota</taxon>
        <taxon>Metazoa</taxon>
        <taxon>Ecdysozoa</taxon>
        <taxon>Nematoda</taxon>
        <taxon>Chromadorea</taxon>
        <taxon>Rhabditida</taxon>
        <taxon>Rhabditina</taxon>
        <taxon>Rhabditomorpha</taxon>
        <taxon>Rhabditoidea</taxon>
        <taxon>Rhabditidae</taxon>
        <taxon>Peloderinae</taxon>
        <taxon>Caenorhabditis</taxon>
    </lineage>
</organism>
<dbReference type="PANTHER" id="PTHR13800">
    <property type="entry name" value="TRANSIENT RECEPTOR POTENTIAL CATION CHANNEL, SUBFAMILY M, MEMBER 6"/>
    <property type="match status" value="1"/>
</dbReference>
<proteinExistence type="predicted"/>
<feature type="compositionally biased region" description="Basic and acidic residues" evidence="2">
    <location>
        <begin position="147"/>
        <end position="163"/>
    </location>
</feature>
<keyword evidence="1" id="KW-0175">Coiled coil</keyword>
<accession>A0A8R1EGW1</accession>
<dbReference type="Proteomes" id="UP000005237">
    <property type="component" value="Unassembled WGS sequence"/>
</dbReference>
<keyword evidence="4" id="KW-1185">Reference proteome</keyword>
<feature type="region of interest" description="Disordered" evidence="2">
    <location>
        <begin position="98"/>
        <end position="117"/>
    </location>
</feature>
<reference evidence="4" key="1">
    <citation type="submission" date="2010-08" db="EMBL/GenBank/DDBJ databases">
        <authorList>
            <consortium name="Caenorhabditis japonica Sequencing Consortium"/>
            <person name="Wilson R.K."/>
        </authorList>
    </citation>
    <scope>NUCLEOTIDE SEQUENCE [LARGE SCALE GENOMIC DNA]</scope>
    <source>
        <strain evidence="4">DF5081</strain>
    </source>
</reference>
<feature type="region of interest" description="Disordered" evidence="2">
    <location>
        <begin position="1"/>
        <end position="32"/>
    </location>
</feature>